<protein>
    <submittedName>
        <fullName evidence="1">Uncharacterized protein</fullName>
    </submittedName>
</protein>
<proteinExistence type="predicted"/>
<dbReference type="EMBL" id="JAMXFA010000012">
    <property type="protein sequence ID" value="MCT7978247.1"/>
    <property type="molecule type" value="Genomic_DNA"/>
</dbReference>
<comment type="caution">
    <text evidence="1">The sequence shown here is derived from an EMBL/GenBank/DDBJ whole genome shotgun (WGS) entry which is preliminary data.</text>
</comment>
<evidence type="ECO:0000313" key="1">
    <source>
        <dbReference type="EMBL" id="MCT7978247.1"/>
    </source>
</evidence>
<gene>
    <name evidence="1" type="ORF">NG792_11060</name>
</gene>
<keyword evidence="2" id="KW-1185">Reference proteome</keyword>
<evidence type="ECO:0000313" key="2">
    <source>
        <dbReference type="Proteomes" id="UP001525961"/>
    </source>
</evidence>
<name>A0ABT2N6C0_9CYAN</name>
<dbReference type="Proteomes" id="UP001525961">
    <property type="component" value="Unassembled WGS sequence"/>
</dbReference>
<organism evidence="1 2">
    <name type="scientific">Laspinema olomoucense D3b</name>
    <dbReference type="NCBI Taxonomy" id="2953688"/>
    <lineage>
        <taxon>Bacteria</taxon>
        <taxon>Bacillati</taxon>
        <taxon>Cyanobacteriota</taxon>
        <taxon>Cyanophyceae</taxon>
        <taxon>Oscillatoriophycideae</taxon>
        <taxon>Oscillatoriales</taxon>
        <taxon>Laspinemataceae</taxon>
        <taxon>Laspinema</taxon>
        <taxon>Laspinema olomoucense</taxon>
    </lineage>
</organism>
<accession>A0ABT2N6C0</accession>
<sequence>MKSQQLIEMLSQFDPDTPVVRQGYEAGYNSISIIEQKSIQMNVNPEHFYGAHGPTDHQPEPVPNVPFVDVIYLGGYNHISREHGLY</sequence>
<reference evidence="1 2" key="1">
    <citation type="journal article" date="2022" name="Front. Microbiol.">
        <title>High genomic differentiation and limited gene flow indicate recent cryptic speciation within the genus Laspinema (cyanobacteria).</title>
        <authorList>
            <person name="Stanojkovic A."/>
            <person name="Skoupy S."/>
            <person name="Skaloud P."/>
            <person name="Dvorak P."/>
        </authorList>
    </citation>
    <scope>NUCLEOTIDE SEQUENCE [LARGE SCALE GENOMIC DNA]</scope>
    <source>
        <strain evidence="1 2">D3b</strain>
    </source>
</reference>